<gene>
    <name evidence="4" type="ORF">GCM10023257_33590</name>
</gene>
<protein>
    <recommendedName>
        <fullName evidence="3">Glycoside hydrolase 35 catalytic domain-containing protein</fullName>
    </recommendedName>
</protein>
<dbReference type="InterPro" id="IPR001944">
    <property type="entry name" value="Glycoside_Hdrlase_35"/>
</dbReference>
<reference evidence="5" key="1">
    <citation type="journal article" date="2019" name="Int. J. Syst. Evol. Microbiol.">
        <title>The Global Catalogue of Microorganisms (GCM) 10K type strain sequencing project: providing services to taxonomists for standard genome sequencing and annotation.</title>
        <authorList>
            <consortium name="The Broad Institute Genomics Platform"/>
            <consortium name="The Broad Institute Genome Sequencing Center for Infectious Disease"/>
            <person name="Wu L."/>
            <person name="Ma J."/>
        </authorList>
    </citation>
    <scope>NUCLEOTIDE SEQUENCE [LARGE SCALE GENOMIC DNA]</scope>
    <source>
        <strain evidence="5">JCM 17657</strain>
    </source>
</reference>
<proteinExistence type="inferred from homology"/>
<accession>A0ABP9I7P6</accession>
<dbReference type="Proteomes" id="UP001500610">
    <property type="component" value="Unassembled WGS sequence"/>
</dbReference>
<dbReference type="EMBL" id="BAABIV010000013">
    <property type="protein sequence ID" value="GAA4990524.1"/>
    <property type="molecule type" value="Genomic_DNA"/>
</dbReference>
<keyword evidence="5" id="KW-1185">Reference proteome</keyword>
<feature type="domain" description="Glycoside hydrolase 35 catalytic" evidence="3">
    <location>
        <begin position="41"/>
        <end position="374"/>
    </location>
</feature>
<dbReference type="Gene3D" id="3.20.20.80">
    <property type="entry name" value="Glycosidases"/>
    <property type="match status" value="1"/>
</dbReference>
<dbReference type="InterPro" id="IPR031330">
    <property type="entry name" value="Gly_Hdrlase_35_cat"/>
</dbReference>
<dbReference type="Pfam" id="PF01301">
    <property type="entry name" value="Glyco_hydro_35"/>
    <property type="match status" value="1"/>
</dbReference>
<sequence>MTYDIVHDARDTALTLRRDHLTHWGGTDPRGRQLTANNYHFEIDGRPLPVVAGELQFQRYPADEWEEAVLALKSAGCTTVSSYVFWNLVEPRPGEFDFTGGNDVRRFAGLCHRHGLLFSPRIGPYNNAEFSVGGLPPWLYGMPLTERSNDPRYLRLVGRYYGRLGQELSGTYWQDGGPVVVVQLENELTHAPNDWRTLFGYTATDHRGPTGKDFTAHMEELRRLALEAGIAAPVFSMTGWGTGSGEPPCDTYLVSYGGYMDLHPRPRNSGLTVFGSQDFPYRGHLPVAFCELGGGSPTRAAYRPVTAPDDVLVGALTRLGTVETIMLGYYMMHGGTNPVRGDFGWMTKEPEFSLLSYDFGAPVSEYGERRAPFYRTATLNRFVTEFGPELARMRAVQAADPVTDPEEDRLRTAVRSDGASAFVFLANYGNRTPLSARDDVSLAVALDGGDVRFPRRTRLSVASGGTAILPVGLDLGAGVTLVSATAQPLARLREHAVFFNPGPEEVEYTLRGVDATRIGGNDKALGETDGVTVVTDQGGFTVNERLGIVTLSREQAEHSQVAELAGERRLVTSPDDLTLVGDTVRLTRRVPLGTEPEPFVWSVLPAPDAVRADGDEVRGRDAGPLQRYARPVPRPGLGEDALVVEELTPSRWLLRAPGADPAQLAVLWADIHYTGDLCRMFDAGTGALIGDDFHHGIPWRVKLGRFREALAGPGLQLRAEPRATSERTADAEGILLDSREEIQSPAVIHELRLSAEIGQEFTCH</sequence>
<organism evidence="4 5">
    <name type="scientific">Streptomyces hyderabadensis</name>
    <dbReference type="NCBI Taxonomy" id="598549"/>
    <lineage>
        <taxon>Bacteria</taxon>
        <taxon>Bacillati</taxon>
        <taxon>Actinomycetota</taxon>
        <taxon>Actinomycetes</taxon>
        <taxon>Kitasatosporales</taxon>
        <taxon>Streptomycetaceae</taxon>
        <taxon>Streptomyces</taxon>
    </lineage>
</organism>
<evidence type="ECO:0000313" key="5">
    <source>
        <dbReference type="Proteomes" id="UP001500610"/>
    </source>
</evidence>
<dbReference type="PRINTS" id="PR00742">
    <property type="entry name" value="GLHYDRLASE35"/>
</dbReference>
<dbReference type="RefSeq" id="WP_226027798.1">
    <property type="nucleotide sequence ID" value="NZ_BAABIV010000013.1"/>
</dbReference>
<name>A0ABP9I7P6_9ACTN</name>
<dbReference type="InterPro" id="IPR017853">
    <property type="entry name" value="GH"/>
</dbReference>
<evidence type="ECO:0000313" key="4">
    <source>
        <dbReference type="EMBL" id="GAA4990524.1"/>
    </source>
</evidence>
<evidence type="ECO:0000256" key="2">
    <source>
        <dbReference type="RuleBase" id="RU003679"/>
    </source>
</evidence>
<evidence type="ECO:0000256" key="1">
    <source>
        <dbReference type="ARBA" id="ARBA00009809"/>
    </source>
</evidence>
<comment type="caution">
    <text evidence="4">The sequence shown here is derived from an EMBL/GenBank/DDBJ whole genome shotgun (WGS) entry which is preliminary data.</text>
</comment>
<dbReference type="PANTHER" id="PTHR23421">
    <property type="entry name" value="BETA-GALACTOSIDASE RELATED"/>
    <property type="match status" value="1"/>
</dbReference>
<evidence type="ECO:0000259" key="3">
    <source>
        <dbReference type="Pfam" id="PF01301"/>
    </source>
</evidence>
<dbReference type="SUPFAM" id="SSF51445">
    <property type="entry name" value="(Trans)glycosidases"/>
    <property type="match status" value="1"/>
</dbReference>
<comment type="similarity">
    <text evidence="1 2">Belongs to the glycosyl hydrolase 35 family.</text>
</comment>